<evidence type="ECO:0000256" key="1">
    <source>
        <dbReference type="SAM" id="Phobius"/>
    </source>
</evidence>
<dbReference type="EMBL" id="PIQN01000022">
    <property type="protein sequence ID" value="PKA40345.1"/>
    <property type="molecule type" value="Genomic_DNA"/>
</dbReference>
<keyword evidence="1" id="KW-0812">Transmembrane</keyword>
<reference evidence="3" key="3">
    <citation type="submission" date="2022-09" db="EMBL/GenBank/DDBJ databases">
        <title>Australian commercial rhizobial inoculants.</title>
        <authorList>
            <person name="Kohlmeier M.G."/>
            <person name="O'Hara G.W."/>
            <person name="Colombi E."/>
            <person name="Ramsay J.P."/>
            <person name="Terpolilli J."/>
        </authorList>
    </citation>
    <scope>NUCLEOTIDE SEQUENCE</scope>
    <source>
        <strain evidence="3">WSM1592</strain>
    </source>
</reference>
<organism evidence="2 4">
    <name type="scientific">Rhizobium sullae</name>
    <name type="common">Rhizobium hedysari</name>
    <dbReference type="NCBI Taxonomy" id="50338"/>
    <lineage>
        <taxon>Bacteria</taxon>
        <taxon>Pseudomonadati</taxon>
        <taxon>Pseudomonadota</taxon>
        <taxon>Alphaproteobacteria</taxon>
        <taxon>Hyphomicrobiales</taxon>
        <taxon>Rhizobiaceae</taxon>
        <taxon>Rhizobium/Agrobacterium group</taxon>
        <taxon>Rhizobium</taxon>
    </lineage>
</organism>
<dbReference type="Proteomes" id="UP000232164">
    <property type="component" value="Unassembled WGS sequence"/>
</dbReference>
<evidence type="ECO:0000313" key="5">
    <source>
        <dbReference type="Proteomes" id="UP001060123"/>
    </source>
</evidence>
<accession>A0A2N0D2J3</accession>
<keyword evidence="5" id="KW-1185">Reference proteome</keyword>
<dbReference type="Proteomes" id="UP001060123">
    <property type="component" value="Chromosome"/>
</dbReference>
<sequence length="64" mass="6964">MDDLKYWYHSKTIWGALISAAAHLGCIRRASTFQPIVNIAGAIGGLLAVHGRLTATLAIRQAFR</sequence>
<evidence type="ECO:0000313" key="4">
    <source>
        <dbReference type="Proteomes" id="UP000232164"/>
    </source>
</evidence>
<name>A0A2N0D2J3_RHISU</name>
<dbReference type="STRING" id="1041146.GCA_000427985_00177"/>
<dbReference type="AlphaFoldDB" id="A0A2N0D2J3"/>
<reference evidence="2 4" key="1">
    <citation type="submission" date="2017-11" db="EMBL/GenBank/DDBJ databases">
        <authorList>
            <person name="Han C.G."/>
        </authorList>
    </citation>
    <scope>NUCLEOTIDE SEQUENCE [LARGE SCALE GENOMIC DNA]</scope>
    <source>
        <strain evidence="2 4">HCNT1</strain>
    </source>
</reference>
<dbReference type="RefSeq" id="WP_027507510.1">
    <property type="nucleotide sequence ID" value="NZ_CP104143.1"/>
</dbReference>
<evidence type="ECO:0000313" key="3">
    <source>
        <dbReference type="EMBL" id="UWU15150.1"/>
    </source>
</evidence>
<dbReference type="EMBL" id="CP104143">
    <property type="protein sequence ID" value="UWU15150.1"/>
    <property type="molecule type" value="Genomic_DNA"/>
</dbReference>
<proteinExistence type="predicted"/>
<feature type="transmembrane region" description="Helical" evidence="1">
    <location>
        <begin position="36"/>
        <end position="59"/>
    </location>
</feature>
<evidence type="ECO:0000313" key="2">
    <source>
        <dbReference type="EMBL" id="PKA40345.1"/>
    </source>
</evidence>
<reference evidence="2 4" key="2">
    <citation type="submission" date="2017-12" db="EMBL/GenBank/DDBJ databases">
        <title>Genome sequence of Rhizobium sullae HCNT1 isolated from Sulla coronaria nodules and featuring peculiar denitrification phenotypes.</title>
        <authorList>
            <person name="De Diego-Diaz B."/>
            <person name="Treu L."/>
            <person name="Campanaro S."/>
            <person name="Da Silva Duarte V."/>
            <person name="Basaglia M."/>
            <person name="Favaro L."/>
            <person name="Casella S."/>
            <person name="Squartini A."/>
        </authorList>
    </citation>
    <scope>NUCLEOTIDE SEQUENCE [LARGE SCALE GENOMIC DNA]</scope>
    <source>
        <strain evidence="2 4">HCNT1</strain>
    </source>
</reference>
<keyword evidence="1" id="KW-1133">Transmembrane helix</keyword>
<keyword evidence="1" id="KW-0472">Membrane</keyword>
<protein>
    <submittedName>
        <fullName evidence="2">Uncharacterized protein</fullName>
    </submittedName>
</protein>
<gene>
    <name evidence="2" type="ORF">CWR43_27550</name>
    <name evidence="3" type="ORF">N2599_03795</name>
</gene>